<keyword evidence="9" id="KW-0137">Centromere</keyword>
<dbReference type="PANTHER" id="PTHR14527:SF2">
    <property type="entry name" value="PROTEIN MIS12 HOMOLOG"/>
    <property type="match status" value="1"/>
</dbReference>
<sequence>MEKFLAEHLGYPVLSLLDDIINAVNDILYKCMSQIETVLKDVSGTATLESLMEHTVNKYFDMFEVYSMRNVFNLAGLEEYVRLPYQEGLELKNVEEKSSQLDSQLEECYRQLQYETERSKYLKEENERIQRLKMMMSDVLMAKDQFENYNSNMAPLQDSVTFIMNQLQDMQSKLKENTLNSVN</sequence>
<dbReference type="AlphaFoldDB" id="A0A4V4NFI5"/>
<dbReference type="GO" id="GO:0000070">
    <property type="term" value="P:mitotic sister chromatid segregation"/>
    <property type="evidence" value="ECO:0007669"/>
    <property type="project" value="TreeGrafter"/>
</dbReference>
<evidence type="ECO:0000256" key="1">
    <source>
        <dbReference type="ARBA" id="ARBA00004629"/>
    </source>
</evidence>
<dbReference type="Pfam" id="PF05859">
    <property type="entry name" value="Mis12"/>
    <property type="match status" value="1"/>
</dbReference>
<evidence type="ECO:0000256" key="5">
    <source>
        <dbReference type="ARBA" id="ARBA00022776"/>
    </source>
</evidence>
<dbReference type="GO" id="GO:0051301">
    <property type="term" value="P:cell division"/>
    <property type="evidence" value="ECO:0007669"/>
    <property type="project" value="UniProtKB-KW"/>
</dbReference>
<comment type="similarity">
    <text evidence="2">Belongs to the mis12 family.</text>
</comment>
<proteinExistence type="inferred from homology"/>
<evidence type="ECO:0000256" key="7">
    <source>
        <dbReference type="ARBA" id="ARBA00023054"/>
    </source>
</evidence>
<evidence type="ECO:0000256" key="9">
    <source>
        <dbReference type="ARBA" id="ARBA00023328"/>
    </source>
</evidence>
<protein>
    <recommendedName>
        <fullName evidence="12">Protein MIS12 homolog</fullName>
    </recommendedName>
</protein>
<dbReference type="PANTHER" id="PTHR14527">
    <property type="entry name" value="PROTEIN MIS12 HOMOLOG"/>
    <property type="match status" value="1"/>
</dbReference>
<evidence type="ECO:0000313" key="10">
    <source>
        <dbReference type="EMBL" id="TID23204.1"/>
    </source>
</evidence>
<evidence type="ECO:0000313" key="11">
    <source>
        <dbReference type="Proteomes" id="UP000307173"/>
    </source>
</evidence>
<keyword evidence="6" id="KW-0995">Kinetochore</keyword>
<evidence type="ECO:0000256" key="6">
    <source>
        <dbReference type="ARBA" id="ARBA00022838"/>
    </source>
</evidence>
<comment type="caution">
    <text evidence="10">The sequence shown here is derived from an EMBL/GenBank/DDBJ whole genome shotgun (WGS) entry which is preliminary data.</text>
</comment>
<keyword evidence="5" id="KW-0498">Mitosis</keyword>
<evidence type="ECO:0000256" key="2">
    <source>
        <dbReference type="ARBA" id="ARBA00008643"/>
    </source>
</evidence>
<dbReference type="EMBL" id="SELW01000533">
    <property type="protein sequence ID" value="TID23204.1"/>
    <property type="molecule type" value="Genomic_DNA"/>
</dbReference>
<keyword evidence="7" id="KW-0175">Coiled coil</keyword>
<dbReference type="InterPro" id="IPR008685">
    <property type="entry name" value="Centromere_Mis12"/>
</dbReference>
<dbReference type="GO" id="GO:0051382">
    <property type="term" value="P:kinetochore assembly"/>
    <property type="evidence" value="ECO:0007669"/>
    <property type="project" value="TreeGrafter"/>
</dbReference>
<reference evidence="10 11" key="1">
    <citation type="journal article" date="2019" name="Front. Genet.">
        <title>Whole-Genome Sequencing of the Opportunistic Yeast Pathogen Candida inconspicua Uncovers Its Hybrid Origin.</title>
        <authorList>
            <person name="Mixao V."/>
            <person name="Hansen A.P."/>
            <person name="Saus E."/>
            <person name="Boekhout T."/>
            <person name="Lass-Florl C."/>
            <person name="Gabaldon T."/>
        </authorList>
    </citation>
    <scope>NUCLEOTIDE SEQUENCE [LARGE SCALE GENOMIC DNA]</scope>
    <source>
        <strain evidence="10 11">CBS 180</strain>
    </source>
</reference>
<name>A0A4V4NFI5_9ASCO</name>
<comment type="subcellular location">
    <subcellularLocation>
        <location evidence="1">Chromosome</location>
        <location evidence="1">Centromere</location>
        <location evidence="1">Kinetochore</location>
    </subcellularLocation>
</comment>
<dbReference type="OrthoDB" id="1884855at2759"/>
<accession>A0A4V4NFI5</accession>
<dbReference type="Proteomes" id="UP000307173">
    <property type="component" value="Unassembled WGS sequence"/>
</dbReference>
<organism evidence="10 11">
    <name type="scientific">Pichia inconspicua</name>
    <dbReference type="NCBI Taxonomy" id="52247"/>
    <lineage>
        <taxon>Eukaryota</taxon>
        <taxon>Fungi</taxon>
        <taxon>Dikarya</taxon>
        <taxon>Ascomycota</taxon>
        <taxon>Saccharomycotina</taxon>
        <taxon>Pichiomycetes</taxon>
        <taxon>Pichiales</taxon>
        <taxon>Pichiaceae</taxon>
        <taxon>Pichia</taxon>
    </lineage>
</organism>
<evidence type="ECO:0000256" key="8">
    <source>
        <dbReference type="ARBA" id="ARBA00023306"/>
    </source>
</evidence>
<keyword evidence="11" id="KW-1185">Reference proteome</keyword>
<evidence type="ECO:0000256" key="4">
    <source>
        <dbReference type="ARBA" id="ARBA00022618"/>
    </source>
</evidence>
<keyword evidence="8" id="KW-0131">Cell cycle</keyword>
<gene>
    <name evidence="10" type="ORF">CANINC_003221</name>
</gene>
<evidence type="ECO:0008006" key="12">
    <source>
        <dbReference type="Google" id="ProtNLM"/>
    </source>
</evidence>
<dbReference type="GO" id="GO:0005634">
    <property type="term" value="C:nucleus"/>
    <property type="evidence" value="ECO:0007669"/>
    <property type="project" value="InterPro"/>
</dbReference>
<dbReference type="GO" id="GO:0000444">
    <property type="term" value="C:MIS12/MIND type complex"/>
    <property type="evidence" value="ECO:0007669"/>
    <property type="project" value="TreeGrafter"/>
</dbReference>
<keyword evidence="3" id="KW-0158">Chromosome</keyword>
<evidence type="ECO:0000256" key="3">
    <source>
        <dbReference type="ARBA" id="ARBA00022454"/>
    </source>
</evidence>
<keyword evidence="4" id="KW-0132">Cell division</keyword>